<evidence type="ECO:0000313" key="4">
    <source>
        <dbReference type="Proteomes" id="UP001445076"/>
    </source>
</evidence>
<dbReference type="PANTHER" id="PTHR47399">
    <property type="entry name" value="TRANSMEMBRANE PROTEIN 121B"/>
    <property type="match status" value="1"/>
</dbReference>
<comment type="caution">
    <text evidence="3">The sequence shown here is derived from an EMBL/GenBank/DDBJ whole genome shotgun (WGS) entry which is preliminary data.</text>
</comment>
<accession>A0AAW0VNH1</accession>
<dbReference type="EMBL" id="JARKIK010004998">
    <property type="protein sequence ID" value="KAK8718617.1"/>
    <property type="molecule type" value="Genomic_DNA"/>
</dbReference>
<keyword evidence="2" id="KW-0472">Membrane</keyword>
<dbReference type="InterPro" id="IPR026624">
    <property type="entry name" value="CECR6"/>
</dbReference>
<comment type="similarity">
    <text evidence="1">Belongs to the TMEM121 family.</text>
</comment>
<proteinExistence type="inferred from homology"/>
<feature type="transmembrane region" description="Helical" evidence="2">
    <location>
        <begin position="214"/>
        <end position="232"/>
    </location>
</feature>
<evidence type="ECO:0000256" key="1">
    <source>
        <dbReference type="ARBA" id="ARBA00007711"/>
    </source>
</evidence>
<feature type="transmembrane region" description="Helical" evidence="2">
    <location>
        <begin position="47"/>
        <end position="68"/>
    </location>
</feature>
<feature type="transmembrane region" description="Helical" evidence="2">
    <location>
        <begin position="273"/>
        <end position="294"/>
    </location>
</feature>
<feature type="transmembrane region" description="Helical" evidence="2">
    <location>
        <begin position="14"/>
        <end position="35"/>
    </location>
</feature>
<evidence type="ECO:0000313" key="3">
    <source>
        <dbReference type="EMBL" id="KAK8718617.1"/>
    </source>
</evidence>
<organism evidence="3 4">
    <name type="scientific">Cherax quadricarinatus</name>
    <name type="common">Australian red claw crayfish</name>
    <dbReference type="NCBI Taxonomy" id="27406"/>
    <lineage>
        <taxon>Eukaryota</taxon>
        <taxon>Metazoa</taxon>
        <taxon>Ecdysozoa</taxon>
        <taxon>Arthropoda</taxon>
        <taxon>Crustacea</taxon>
        <taxon>Multicrustacea</taxon>
        <taxon>Malacostraca</taxon>
        <taxon>Eumalacostraca</taxon>
        <taxon>Eucarida</taxon>
        <taxon>Decapoda</taxon>
        <taxon>Pleocyemata</taxon>
        <taxon>Astacidea</taxon>
        <taxon>Parastacoidea</taxon>
        <taxon>Parastacidae</taxon>
        <taxon>Cherax</taxon>
    </lineage>
</organism>
<keyword evidence="2" id="KW-0812">Transmembrane</keyword>
<dbReference type="Pfam" id="PF14997">
    <property type="entry name" value="CECR6_TMEM121"/>
    <property type="match status" value="1"/>
</dbReference>
<dbReference type="InterPro" id="IPR032776">
    <property type="entry name" value="CECR6/TMEM121"/>
</dbReference>
<reference evidence="3 4" key="1">
    <citation type="journal article" date="2024" name="BMC Genomics">
        <title>Genome assembly of redclaw crayfish (Cherax quadricarinatus) provides insights into its immune adaptation and hypoxia tolerance.</title>
        <authorList>
            <person name="Liu Z."/>
            <person name="Zheng J."/>
            <person name="Li H."/>
            <person name="Fang K."/>
            <person name="Wang S."/>
            <person name="He J."/>
            <person name="Zhou D."/>
            <person name="Weng S."/>
            <person name="Chi M."/>
            <person name="Gu Z."/>
            <person name="He J."/>
            <person name="Li F."/>
            <person name="Wang M."/>
        </authorList>
    </citation>
    <scope>NUCLEOTIDE SEQUENCE [LARGE SCALE GENOMIC DNA]</scope>
    <source>
        <strain evidence="3">ZL_2023a</strain>
    </source>
</reference>
<name>A0AAW0VNH1_CHEQU</name>
<dbReference type="Proteomes" id="UP001445076">
    <property type="component" value="Unassembled WGS sequence"/>
</dbReference>
<sequence length="355" mass="40248">MAGGVCPFTLTRELLYHILLTAIILLLVVTQGILLDVYILNDDQTAIINYFWLIPDFLLVFLFVAAMSSGYRSCKREKSEEDNLKSNNNSYRMIKISFHRKIFGQHPLPFLVWVAYSFLMVTKVGIIFKSEIPNKINSSDALSPQLLQVVLCLTCVIFAILVEGQTVTEPNSERDRYIKSLSHGTSLEILDSVTFLSLLIQSESAYVLPVHLENAIIAFSCLNFIFPGIALIKLSRSNYGHNAVCIFSSIAYKMCHLWLINFTYFVIRIYLWAGIQLSVSPFIVKNVFLMFSILKSVWADMKELKVVIGEYCDKRRRVYIEAEASGGASLNTGNSSSDWTTISDKFEEIDLKHNT</sequence>
<dbReference type="AlphaFoldDB" id="A0AAW0VNH1"/>
<keyword evidence="4" id="KW-1185">Reference proteome</keyword>
<feature type="transmembrane region" description="Helical" evidence="2">
    <location>
        <begin position="189"/>
        <end position="208"/>
    </location>
</feature>
<feature type="transmembrane region" description="Helical" evidence="2">
    <location>
        <begin position="244"/>
        <end position="267"/>
    </location>
</feature>
<dbReference type="PANTHER" id="PTHR47399:SF1">
    <property type="entry name" value="TRANSMEMBRANE PROTEIN 121B"/>
    <property type="match status" value="1"/>
</dbReference>
<gene>
    <name evidence="3" type="ORF">OTU49_014601</name>
</gene>
<feature type="transmembrane region" description="Helical" evidence="2">
    <location>
        <begin position="110"/>
        <end position="128"/>
    </location>
</feature>
<feature type="transmembrane region" description="Helical" evidence="2">
    <location>
        <begin position="148"/>
        <end position="168"/>
    </location>
</feature>
<protein>
    <submittedName>
        <fullName evidence="3">Uncharacterized protein</fullName>
    </submittedName>
</protein>
<keyword evidence="2" id="KW-1133">Transmembrane helix</keyword>
<evidence type="ECO:0000256" key="2">
    <source>
        <dbReference type="SAM" id="Phobius"/>
    </source>
</evidence>